<evidence type="ECO:0000313" key="2">
    <source>
        <dbReference type="Proteomes" id="UP001234178"/>
    </source>
</evidence>
<proteinExistence type="predicted"/>
<comment type="caution">
    <text evidence="1">The sequence shown here is derived from an EMBL/GenBank/DDBJ whole genome shotgun (WGS) entry which is preliminary data.</text>
</comment>
<sequence>MACVRFCTASALAADKVGIWIKFERWWIKTIITEEPISLRFTVRFTFTFNHQLKLPLLLNTCIQLLLSICKGLPIPFHNPQHKCKSCVFLCICELDRIPSFLP</sequence>
<evidence type="ECO:0000313" key="1">
    <source>
        <dbReference type="EMBL" id="KAK4017563.1"/>
    </source>
</evidence>
<dbReference type="Proteomes" id="UP001234178">
    <property type="component" value="Unassembled WGS sequence"/>
</dbReference>
<organism evidence="1 2">
    <name type="scientific">Daphnia magna</name>
    <dbReference type="NCBI Taxonomy" id="35525"/>
    <lineage>
        <taxon>Eukaryota</taxon>
        <taxon>Metazoa</taxon>
        <taxon>Ecdysozoa</taxon>
        <taxon>Arthropoda</taxon>
        <taxon>Crustacea</taxon>
        <taxon>Branchiopoda</taxon>
        <taxon>Diplostraca</taxon>
        <taxon>Cladocera</taxon>
        <taxon>Anomopoda</taxon>
        <taxon>Daphniidae</taxon>
        <taxon>Daphnia</taxon>
    </lineage>
</organism>
<accession>A0ABQ9ZXD7</accession>
<keyword evidence="2" id="KW-1185">Reference proteome</keyword>
<name>A0ABQ9ZXD7_9CRUS</name>
<dbReference type="EMBL" id="JAOYFB010000008">
    <property type="protein sequence ID" value="KAK4017563.1"/>
    <property type="molecule type" value="Genomic_DNA"/>
</dbReference>
<protein>
    <submittedName>
        <fullName evidence="1">Uncharacterized protein</fullName>
    </submittedName>
</protein>
<gene>
    <name evidence="1" type="ORF">OUZ56_033069</name>
</gene>
<reference evidence="1 2" key="1">
    <citation type="journal article" date="2023" name="Nucleic Acids Res.">
        <title>The hologenome of Daphnia magna reveals possible DNA methylation and microbiome-mediated evolution of the host genome.</title>
        <authorList>
            <person name="Chaturvedi A."/>
            <person name="Li X."/>
            <person name="Dhandapani V."/>
            <person name="Marshall H."/>
            <person name="Kissane S."/>
            <person name="Cuenca-Cambronero M."/>
            <person name="Asole G."/>
            <person name="Calvet F."/>
            <person name="Ruiz-Romero M."/>
            <person name="Marangio P."/>
            <person name="Guigo R."/>
            <person name="Rago D."/>
            <person name="Mirbahai L."/>
            <person name="Eastwood N."/>
            <person name="Colbourne J.K."/>
            <person name="Zhou J."/>
            <person name="Mallon E."/>
            <person name="Orsini L."/>
        </authorList>
    </citation>
    <scope>NUCLEOTIDE SEQUENCE [LARGE SCALE GENOMIC DNA]</scope>
    <source>
        <strain evidence="1">LRV0_1</strain>
    </source>
</reference>